<proteinExistence type="predicted"/>
<dbReference type="EMBL" id="LS974623">
    <property type="protein sequence ID" value="CAG7900420.1"/>
    <property type="molecule type" value="Genomic_DNA"/>
</dbReference>
<sequence>MMFQKLHKTQKFSLFEEKILIVFLPILCFLKPLFRRPRIKL</sequence>
<organism evidence="1 2">
    <name type="scientific">Brassica campestris</name>
    <name type="common">Field mustard</name>
    <dbReference type="NCBI Taxonomy" id="3711"/>
    <lineage>
        <taxon>Eukaryota</taxon>
        <taxon>Viridiplantae</taxon>
        <taxon>Streptophyta</taxon>
        <taxon>Embryophyta</taxon>
        <taxon>Tracheophyta</taxon>
        <taxon>Spermatophyta</taxon>
        <taxon>Magnoliopsida</taxon>
        <taxon>eudicotyledons</taxon>
        <taxon>Gunneridae</taxon>
        <taxon>Pentapetalae</taxon>
        <taxon>rosids</taxon>
        <taxon>malvids</taxon>
        <taxon>Brassicales</taxon>
        <taxon>Brassicaceae</taxon>
        <taxon>Brassiceae</taxon>
        <taxon>Brassica</taxon>
    </lineage>
</organism>
<evidence type="ECO:0000313" key="2">
    <source>
        <dbReference type="Proteomes" id="UP000694005"/>
    </source>
</evidence>
<protein>
    <submittedName>
        <fullName evidence="1">Uncharacterized protein</fullName>
    </submittedName>
</protein>
<dbReference type="Gramene" id="A07p00640.2_BraZ1">
    <property type="protein sequence ID" value="A07p00640.2_BraZ1.CDS.1"/>
    <property type="gene ID" value="A07g00640.2_BraZ1"/>
</dbReference>
<dbReference type="AlphaFoldDB" id="A0A8D9HJ21"/>
<reference evidence="1 2" key="1">
    <citation type="submission" date="2021-07" db="EMBL/GenBank/DDBJ databases">
        <authorList>
            <consortium name="Genoscope - CEA"/>
            <person name="William W."/>
        </authorList>
    </citation>
    <scope>NUCLEOTIDE SEQUENCE [LARGE SCALE GENOMIC DNA]</scope>
</reference>
<gene>
    <name evidence="1" type="ORF">BRAPAZ1V2_A07P00640.2</name>
</gene>
<evidence type="ECO:0000313" key="1">
    <source>
        <dbReference type="EMBL" id="CAG7900420.1"/>
    </source>
</evidence>
<name>A0A8D9HJ21_BRACM</name>
<dbReference type="Proteomes" id="UP000694005">
    <property type="component" value="Chromosome A07"/>
</dbReference>
<accession>A0A8D9HJ21</accession>